<evidence type="ECO:0000256" key="1">
    <source>
        <dbReference type="ARBA" id="ARBA00004613"/>
    </source>
</evidence>
<feature type="domain" description="Peptidase M12A" evidence="17">
    <location>
        <begin position="133"/>
        <end position="329"/>
    </location>
</feature>
<dbReference type="InterPro" id="IPR017050">
    <property type="entry name" value="Metallopeptidase_nem"/>
</dbReference>
<dbReference type="GO" id="GO:0005576">
    <property type="term" value="C:extracellular region"/>
    <property type="evidence" value="ECO:0007669"/>
    <property type="project" value="UniProtKB-SubCell"/>
</dbReference>
<dbReference type="Pfam" id="PF00431">
    <property type="entry name" value="CUB"/>
    <property type="match status" value="1"/>
</dbReference>
<dbReference type="SUPFAM" id="SSF55486">
    <property type="entry name" value="Metalloproteases ('zincins'), catalytic domain"/>
    <property type="match status" value="1"/>
</dbReference>
<dbReference type="GO" id="GO:0008270">
    <property type="term" value="F:zinc ion binding"/>
    <property type="evidence" value="ECO:0007669"/>
    <property type="project" value="UniProtKB-UniRule"/>
</dbReference>
<evidence type="ECO:0000256" key="12">
    <source>
        <dbReference type="PIRNR" id="PIRNR036365"/>
    </source>
</evidence>
<dbReference type="GO" id="GO:0006508">
    <property type="term" value="P:proteolysis"/>
    <property type="evidence" value="ECO:0007669"/>
    <property type="project" value="UniProtKB-KW"/>
</dbReference>
<evidence type="ECO:0000256" key="3">
    <source>
        <dbReference type="ARBA" id="ARBA00022536"/>
    </source>
</evidence>
<keyword evidence="9 14" id="KW-0482">Metalloprotease</keyword>
<feature type="disulfide bond" evidence="13">
    <location>
        <begin position="354"/>
        <end position="363"/>
    </location>
</feature>
<evidence type="ECO:0000256" key="13">
    <source>
        <dbReference type="PROSITE-ProRule" id="PRU00076"/>
    </source>
</evidence>
<evidence type="ECO:0000256" key="8">
    <source>
        <dbReference type="ARBA" id="ARBA00022833"/>
    </source>
</evidence>
<feature type="active site" evidence="14">
    <location>
        <position position="227"/>
    </location>
</feature>
<keyword evidence="4 14" id="KW-0645">Protease</keyword>
<dbReference type="GO" id="GO:0018996">
    <property type="term" value="P:molting cycle, collagen and cuticulin-based cuticle"/>
    <property type="evidence" value="ECO:0007669"/>
    <property type="project" value="InterPro"/>
</dbReference>
<feature type="binding site" evidence="14">
    <location>
        <position position="236"/>
    </location>
    <ligand>
        <name>Zn(2+)</name>
        <dbReference type="ChEBI" id="CHEBI:29105"/>
        <note>catalytic</note>
    </ligand>
</feature>
<evidence type="ECO:0000256" key="14">
    <source>
        <dbReference type="PROSITE-ProRule" id="PRU01211"/>
    </source>
</evidence>
<evidence type="ECO:0000259" key="16">
    <source>
        <dbReference type="PROSITE" id="PS50026"/>
    </source>
</evidence>
<dbReference type="InterPro" id="IPR000742">
    <property type="entry name" value="EGF"/>
</dbReference>
<feature type="binding site" evidence="14">
    <location>
        <position position="226"/>
    </location>
    <ligand>
        <name>Zn(2+)</name>
        <dbReference type="ChEBI" id="CHEBI:29105"/>
        <note>catalytic</note>
    </ligand>
</feature>
<dbReference type="PROSITE" id="PS51864">
    <property type="entry name" value="ASTACIN"/>
    <property type="match status" value="1"/>
</dbReference>
<feature type="domain" description="EGF-like" evidence="16">
    <location>
        <begin position="324"/>
        <end position="364"/>
    </location>
</feature>
<keyword evidence="10 13" id="KW-1015">Disulfide bond</keyword>
<name>A0A0N5C592_STREA</name>
<evidence type="ECO:0000256" key="4">
    <source>
        <dbReference type="ARBA" id="ARBA00022670"/>
    </source>
</evidence>
<keyword evidence="7 14" id="KW-0378">Hydrolase</keyword>
<dbReference type="AlphaFoldDB" id="A0A0N5C592"/>
<dbReference type="InterPro" id="IPR001506">
    <property type="entry name" value="Peptidase_M12A"/>
</dbReference>
<dbReference type="PANTHER" id="PTHR10127">
    <property type="entry name" value="DISCOIDIN, CUB, EGF, LAMININ , AND ZINC METALLOPROTEASE DOMAIN CONTAINING"/>
    <property type="match status" value="1"/>
</dbReference>
<dbReference type="SMART" id="SM00235">
    <property type="entry name" value="ZnMc"/>
    <property type="match status" value="1"/>
</dbReference>
<keyword evidence="11" id="KW-0325">Glycoprotein</keyword>
<feature type="disulfide bond" evidence="13">
    <location>
        <begin position="328"/>
        <end position="338"/>
    </location>
</feature>
<sequence>MLKTFFIFLWIILFSQILSLPITSENNLSIGNQYDGNLTKNTLKVLDEILLRIKQLNLTINYHLNYFRGNNTKTNKKTFRENNVMENSGYYQGDIKLSKFQAEYLIDTVAEIAEGLGADVSDIVGDAETRKKRKIDTRPNFIWDLKVPYVVDYRVDRNLIRKALDKLQSETCLEFIEYSGYIPSGEAGLKYFPGDGCYSSVGRQSLDRLQDISIGEGCEDISTVQHETMHALGFEHEQSRADRDMYLKIFLDNIEQDTIENFMKLPLTNALDYGLQYDYGSAMHYDSHSFSKNGKPTMLPHNSVYHMTMGSRSEATFLDIMVLNLYYCEDICLNRITCKNNGYQDPNSCERCKCLKGFTGRDCSEIERNSLCENQELFADGTRKLLYVDGEKDCVYHIKSKSRNRILIEVKTVSINPTYDYSCRADNKLEVKFQSNKTTSGAFLCEEATQQFISENDHVMIRYTSTKFDNFAEIYYKIQ</sequence>
<feature type="signal peptide" evidence="12 15">
    <location>
        <begin position="1"/>
        <end position="19"/>
    </location>
</feature>
<dbReference type="PRINTS" id="PR00480">
    <property type="entry name" value="ASTACIN"/>
</dbReference>
<evidence type="ECO:0000256" key="11">
    <source>
        <dbReference type="ARBA" id="ARBA00023180"/>
    </source>
</evidence>
<dbReference type="InterPro" id="IPR000859">
    <property type="entry name" value="CUB_dom"/>
</dbReference>
<reference evidence="19" key="1">
    <citation type="submission" date="2017-02" db="UniProtKB">
        <authorList>
            <consortium name="WormBaseParasite"/>
        </authorList>
    </citation>
    <scope>IDENTIFICATION</scope>
</reference>
<dbReference type="CDD" id="cd04280">
    <property type="entry name" value="ZnMc_astacin_like"/>
    <property type="match status" value="1"/>
</dbReference>
<evidence type="ECO:0000313" key="18">
    <source>
        <dbReference type="Proteomes" id="UP000046392"/>
    </source>
</evidence>
<comment type="subcellular location">
    <subcellularLocation>
        <location evidence="1 12">Secreted</location>
    </subcellularLocation>
</comment>
<dbReference type="InterPro" id="IPR006026">
    <property type="entry name" value="Peptidase_Metallo"/>
</dbReference>
<dbReference type="PROSITE" id="PS01186">
    <property type="entry name" value="EGF_2"/>
    <property type="match status" value="1"/>
</dbReference>
<dbReference type="InterPro" id="IPR035914">
    <property type="entry name" value="Sperma_CUB_dom_sf"/>
</dbReference>
<evidence type="ECO:0000256" key="2">
    <source>
        <dbReference type="ARBA" id="ARBA00022525"/>
    </source>
</evidence>
<keyword evidence="3 13" id="KW-0245">EGF-like domain</keyword>
<dbReference type="GO" id="GO:0004222">
    <property type="term" value="F:metalloendopeptidase activity"/>
    <property type="evidence" value="ECO:0007669"/>
    <property type="project" value="UniProtKB-UniRule"/>
</dbReference>
<dbReference type="Pfam" id="PF01400">
    <property type="entry name" value="Astacin"/>
    <property type="match status" value="1"/>
</dbReference>
<dbReference type="WBParaSite" id="SPAL_0001311900.1">
    <property type="protein sequence ID" value="SPAL_0001311900.1"/>
    <property type="gene ID" value="SPAL_0001311900"/>
</dbReference>
<evidence type="ECO:0000256" key="9">
    <source>
        <dbReference type="ARBA" id="ARBA00023049"/>
    </source>
</evidence>
<evidence type="ECO:0000256" key="15">
    <source>
        <dbReference type="RuleBase" id="RU361183"/>
    </source>
</evidence>
<dbReference type="CDD" id="cd00054">
    <property type="entry name" value="EGF_CA"/>
    <property type="match status" value="1"/>
</dbReference>
<dbReference type="PANTHER" id="PTHR10127:SF780">
    <property type="entry name" value="METALLOENDOPEPTIDASE"/>
    <property type="match status" value="1"/>
</dbReference>
<keyword evidence="6 12" id="KW-0732">Signal</keyword>
<evidence type="ECO:0000256" key="6">
    <source>
        <dbReference type="ARBA" id="ARBA00022729"/>
    </source>
</evidence>
<dbReference type="Gene3D" id="3.40.390.10">
    <property type="entry name" value="Collagenase (Catalytic Domain)"/>
    <property type="match status" value="1"/>
</dbReference>
<evidence type="ECO:0000256" key="10">
    <source>
        <dbReference type="ARBA" id="ARBA00023157"/>
    </source>
</evidence>
<proteinExistence type="predicted"/>
<evidence type="ECO:0000256" key="5">
    <source>
        <dbReference type="ARBA" id="ARBA00022723"/>
    </source>
</evidence>
<dbReference type="Proteomes" id="UP000046392">
    <property type="component" value="Unplaced"/>
</dbReference>
<organism evidence="18 19">
    <name type="scientific">Strongyloides papillosus</name>
    <name type="common">Intestinal threadworm</name>
    <dbReference type="NCBI Taxonomy" id="174720"/>
    <lineage>
        <taxon>Eukaryota</taxon>
        <taxon>Metazoa</taxon>
        <taxon>Ecdysozoa</taxon>
        <taxon>Nematoda</taxon>
        <taxon>Chromadorea</taxon>
        <taxon>Rhabditida</taxon>
        <taxon>Tylenchina</taxon>
        <taxon>Panagrolaimomorpha</taxon>
        <taxon>Strongyloidoidea</taxon>
        <taxon>Strongyloididae</taxon>
        <taxon>Strongyloides</taxon>
    </lineage>
</organism>
<dbReference type="PROSITE" id="PS50026">
    <property type="entry name" value="EGF_3"/>
    <property type="match status" value="1"/>
</dbReference>
<feature type="binding site" evidence="14">
    <location>
        <position position="230"/>
    </location>
    <ligand>
        <name>Zn(2+)</name>
        <dbReference type="ChEBI" id="CHEBI:29105"/>
        <note>catalytic</note>
    </ligand>
</feature>
<protein>
    <recommendedName>
        <fullName evidence="12">Zinc metalloproteinase</fullName>
    </recommendedName>
</protein>
<evidence type="ECO:0000313" key="19">
    <source>
        <dbReference type="WBParaSite" id="SPAL_0001311900.1"/>
    </source>
</evidence>
<dbReference type="PROSITE" id="PS00022">
    <property type="entry name" value="EGF_1"/>
    <property type="match status" value="1"/>
</dbReference>
<feature type="chain" id="PRO_5015024101" description="Zinc metalloproteinase" evidence="12 15">
    <location>
        <begin position="20"/>
        <end position="479"/>
    </location>
</feature>
<comment type="caution">
    <text evidence="13">Lacks conserved residue(s) required for the propagation of feature annotation.</text>
</comment>
<accession>A0A0N5C592</accession>
<keyword evidence="2 12" id="KW-0964">Secreted</keyword>
<evidence type="ECO:0000259" key="17">
    <source>
        <dbReference type="PROSITE" id="PS51864"/>
    </source>
</evidence>
<keyword evidence="8 14" id="KW-0862">Zinc</keyword>
<keyword evidence="18" id="KW-1185">Reference proteome</keyword>
<evidence type="ECO:0000256" key="7">
    <source>
        <dbReference type="ARBA" id="ARBA00022801"/>
    </source>
</evidence>
<dbReference type="Gene3D" id="2.60.120.290">
    <property type="entry name" value="Spermadhesin, CUB domain"/>
    <property type="match status" value="1"/>
</dbReference>
<dbReference type="InterPro" id="IPR034035">
    <property type="entry name" value="Astacin-like_dom"/>
</dbReference>
<comment type="cofactor">
    <cofactor evidence="14 15">
        <name>Zn(2+)</name>
        <dbReference type="ChEBI" id="CHEBI:29105"/>
    </cofactor>
    <text evidence="14 15">Binds 1 zinc ion per subunit.</text>
</comment>
<keyword evidence="5 14" id="KW-0479">Metal-binding</keyword>
<dbReference type="PIRSF" id="PIRSF036365">
    <property type="entry name" value="Astacin_nematoda"/>
    <property type="match status" value="1"/>
</dbReference>
<dbReference type="InterPro" id="IPR024079">
    <property type="entry name" value="MetalloPept_cat_dom_sf"/>
</dbReference>